<organism evidence="9 10">
    <name type="scientific">Argiope bruennichi</name>
    <name type="common">Wasp spider</name>
    <name type="synonym">Aranea bruennichi</name>
    <dbReference type="NCBI Taxonomy" id="94029"/>
    <lineage>
        <taxon>Eukaryota</taxon>
        <taxon>Metazoa</taxon>
        <taxon>Ecdysozoa</taxon>
        <taxon>Arthropoda</taxon>
        <taxon>Chelicerata</taxon>
        <taxon>Arachnida</taxon>
        <taxon>Araneae</taxon>
        <taxon>Araneomorphae</taxon>
        <taxon>Entelegynae</taxon>
        <taxon>Araneoidea</taxon>
        <taxon>Araneidae</taxon>
        <taxon>Argiope</taxon>
    </lineage>
</organism>
<feature type="compositionally biased region" description="Polar residues" evidence="6">
    <location>
        <begin position="1096"/>
        <end position="1106"/>
    </location>
</feature>
<comment type="similarity">
    <text evidence="2">Belongs to the TMC family.</text>
</comment>
<evidence type="ECO:0000256" key="1">
    <source>
        <dbReference type="ARBA" id="ARBA00004141"/>
    </source>
</evidence>
<dbReference type="Pfam" id="PF07810">
    <property type="entry name" value="TMC"/>
    <property type="match status" value="1"/>
</dbReference>
<feature type="transmembrane region" description="Helical" evidence="7">
    <location>
        <begin position="706"/>
        <end position="728"/>
    </location>
</feature>
<dbReference type="AlphaFoldDB" id="A0A8T0G6U9"/>
<evidence type="ECO:0000259" key="8">
    <source>
        <dbReference type="Pfam" id="PF07810"/>
    </source>
</evidence>
<dbReference type="GO" id="GO:0008381">
    <property type="term" value="F:mechanosensitive monoatomic ion channel activity"/>
    <property type="evidence" value="ECO:0007669"/>
    <property type="project" value="TreeGrafter"/>
</dbReference>
<feature type="compositionally biased region" description="Basic and acidic residues" evidence="6">
    <location>
        <begin position="1112"/>
        <end position="1127"/>
    </location>
</feature>
<feature type="compositionally biased region" description="Polar residues" evidence="6">
    <location>
        <begin position="942"/>
        <end position="970"/>
    </location>
</feature>
<feature type="transmembrane region" description="Helical" evidence="7">
    <location>
        <begin position="270"/>
        <end position="288"/>
    </location>
</feature>
<keyword evidence="4 7" id="KW-1133">Transmembrane helix</keyword>
<reference evidence="9" key="1">
    <citation type="journal article" date="2020" name="bioRxiv">
        <title>Chromosome-level reference genome of the European wasp spider Argiope bruennichi: a resource for studies on range expansion and evolutionary adaptation.</title>
        <authorList>
            <person name="Sheffer M.M."/>
            <person name="Hoppe A."/>
            <person name="Krehenwinkel H."/>
            <person name="Uhl G."/>
            <person name="Kuss A.W."/>
            <person name="Jensen L."/>
            <person name="Jensen C."/>
            <person name="Gillespie R.G."/>
            <person name="Hoff K.J."/>
            <person name="Prost S."/>
        </authorList>
    </citation>
    <scope>NUCLEOTIDE SEQUENCE</scope>
</reference>
<feature type="compositionally biased region" description="Basic and acidic residues" evidence="6">
    <location>
        <begin position="999"/>
        <end position="1012"/>
    </location>
</feature>
<evidence type="ECO:0000256" key="3">
    <source>
        <dbReference type="ARBA" id="ARBA00022692"/>
    </source>
</evidence>
<feature type="compositionally biased region" description="Basic and acidic residues" evidence="6">
    <location>
        <begin position="913"/>
        <end position="925"/>
    </location>
</feature>
<feature type="compositionally biased region" description="Basic and acidic residues" evidence="6">
    <location>
        <begin position="1049"/>
        <end position="1065"/>
    </location>
</feature>
<dbReference type="GO" id="GO:0005886">
    <property type="term" value="C:plasma membrane"/>
    <property type="evidence" value="ECO:0007669"/>
    <property type="project" value="InterPro"/>
</dbReference>
<dbReference type="PANTHER" id="PTHR23302:SF40">
    <property type="entry name" value="TRANSMEMBRANE CHANNEL-LIKE PROTEIN"/>
    <property type="match status" value="1"/>
</dbReference>
<comment type="subcellular location">
    <subcellularLocation>
        <location evidence="1">Membrane</location>
        <topology evidence="1">Multi-pass membrane protein</topology>
    </subcellularLocation>
</comment>
<feature type="compositionally biased region" description="Basic and acidic residues" evidence="6">
    <location>
        <begin position="876"/>
        <end position="900"/>
    </location>
</feature>
<sequence length="1127" mass="128757">MVDTIWFEKVLILPVELVSNSLYRLDMIFSYLEKGLLDPPWLSSKQRGIGPGQEGWKHGRRLSSFTTSSGDDTAVSIEEEETPEEVKENMRLNKQIIETIKLQPWRMKKKYKILRKAKAYVRKHEGELAQSKRSKDVFAKYTLLWSRGWNRFKREVANFMVMLTPWEMRIKRIESHFGSVVASYFTFLRWVFWINCFISAFVCCFLMVPEVLRGAEDMTGMRKEIKSEEKESALNLKNIWDFEGYLKYSPIFYGYYSNQEKTEEGYRVPLAYFLTSIAVYIFSFFAILRRMAENSRMSKLSEKDDECTFAWKLFTGWDYMIGNPETAYNKVASLVMGFKEAILEEKEKKKEEKSWKLISIRVAANFASFPVASRLCRRILIFIFEFIYPHLWPFWRQVYKTTDELQVLAKNITDFIDSGAYIQNTSVRHTRSLLEMMGTSEDTEAHQTTTSQPNVSMVDGDYFLDNSTLDEDLAYDRIYRLTIANLTAFGIANWNLSSSAPSGPHVALNPIFFNCSVTTTTSTTTEEEPTSDTTDPSCTVSIPLCPSDTTSTYDPTFTTTTTDDFNFTVNGTDAFENATYQPSCPVYEFDEDAPCPARCMQEEKKERMPTSDDLLVIPESMKEVLRKKCWETAFGQELVKLTIMDLVMTVISTIITDFLRAVFVRYANNCCYNTGSCDLVYVRSWGVPPANIPHETVFRASRSNNFYYALLLIMLFLCTLPVGFACVWLEPSWHCGPFSSHRRIFNVLTSYVLNALPSFMVEVVQYLTSPGVVIPLLLLLILIIYYLISLTGSLREANNDLKMQLRREKNEREKPAAVRKTTEPTIEIPEDLTKWSSAKKILPVLPNKFRTSSQLLGEESDDSHDTPTKKQGKRSHIGDPSEDKFEGPEDKKALKDDHYKDKLHRRPSPMSTESHKSSSEGEDRRWIRRGGITGNGDLPLITISQASEGRDSMSSLNSSEEGTPPSSATSFRRPGLIPSVSEQEEDEYVEEDEELSIEIQDHTHFEPIRDAQENGEQEEVSVAPETMDTPVKDTATIKSLTGCRAPKFRNIDESSSTDRDTDDYCNKPTLPIAEVKRRSSRQPSLQRTKAVKGSDSLGSNDSNTLRPPSPEGDVKRAKIQRLDTDSL</sequence>
<feature type="domain" description="TMC" evidence="8">
    <location>
        <begin position="629"/>
        <end position="673"/>
    </location>
</feature>
<comment type="caution">
    <text evidence="9">The sequence shown here is derived from an EMBL/GenBank/DDBJ whole genome shotgun (WGS) entry which is preliminary data.</text>
</comment>
<dbReference type="Proteomes" id="UP000807504">
    <property type="component" value="Unassembled WGS sequence"/>
</dbReference>
<dbReference type="InterPro" id="IPR012496">
    <property type="entry name" value="TMC_dom"/>
</dbReference>
<dbReference type="InterPro" id="IPR038900">
    <property type="entry name" value="TMC"/>
</dbReference>
<evidence type="ECO:0000313" key="10">
    <source>
        <dbReference type="Proteomes" id="UP000807504"/>
    </source>
</evidence>
<dbReference type="PANTHER" id="PTHR23302">
    <property type="entry name" value="TRANSMEMBRANE CHANNEL-RELATED"/>
    <property type="match status" value="1"/>
</dbReference>
<evidence type="ECO:0000256" key="6">
    <source>
        <dbReference type="SAM" id="MobiDB-lite"/>
    </source>
</evidence>
<keyword evidence="5 7" id="KW-0472">Membrane</keyword>
<feature type="transmembrane region" description="Helical" evidence="7">
    <location>
        <begin position="773"/>
        <end position="794"/>
    </location>
</feature>
<feature type="transmembrane region" description="Helical" evidence="7">
    <location>
        <begin position="187"/>
        <end position="208"/>
    </location>
</feature>
<feature type="region of interest" description="Disordered" evidence="6">
    <location>
        <begin position="852"/>
        <end position="1127"/>
    </location>
</feature>
<dbReference type="EMBL" id="JABXBU010000001">
    <property type="protein sequence ID" value="KAF8796963.1"/>
    <property type="molecule type" value="Genomic_DNA"/>
</dbReference>
<reference evidence="9" key="2">
    <citation type="submission" date="2020-06" db="EMBL/GenBank/DDBJ databases">
        <authorList>
            <person name="Sheffer M."/>
        </authorList>
    </citation>
    <scope>NUCLEOTIDE SEQUENCE</scope>
</reference>
<name>A0A8T0G6U9_ARGBR</name>
<proteinExistence type="inferred from homology"/>
<evidence type="ECO:0000256" key="7">
    <source>
        <dbReference type="SAM" id="Phobius"/>
    </source>
</evidence>
<accession>A0A8T0G6U9</accession>
<evidence type="ECO:0000313" key="9">
    <source>
        <dbReference type="EMBL" id="KAF8796963.1"/>
    </source>
</evidence>
<keyword evidence="10" id="KW-1185">Reference proteome</keyword>
<feature type="region of interest" description="Disordered" evidence="6">
    <location>
        <begin position="48"/>
        <end position="84"/>
    </location>
</feature>
<evidence type="ECO:0000256" key="4">
    <source>
        <dbReference type="ARBA" id="ARBA00022989"/>
    </source>
</evidence>
<feature type="compositionally biased region" description="Acidic residues" evidence="6">
    <location>
        <begin position="982"/>
        <end position="996"/>
    </location>
</feature>
<keyword evidence="3 7" id="KW-0812">Transmembrane</keyword>
<protein>
    <submittedName>
        <fullName evidence="9">Transmembrane channel-like protein 3 like protein</fullName>
    </submittedName>
</protein>
<evidence type="ECO:0000256" key="2">
    <source>
        <dbReference type="ARBA" id="ARBA00006510"/>
    </source>
</evidence>
<feature type="transmembrane region" description="Helical" evidence="7">
    <location>
        <begin position="748"/>
        <end position="767"/>
    </location>
</feature>
<gene>
    <name evidence="9" type="ORF">HNY73_001287</name>
</gene>
<evidence type="ECO:0000256" key="5">
    <source>
        <dbReference type="ARBA" id="ARBA00023136"/>
    </source>
</evidence>